<keyword evidence="3" id="KW-0819">tRNA processing</keyword>
<dbReference type="RefSeq" id="WP_039635455.1">
    <property type="nucleotide sequence ID" value="NZ_AYSO01000019.1"/>
</dbReference>
<gene>
    <name evidence="10" type="primary">queG</name>
    <name evidence="10" type="ORF">U732_2817</name>
</gene>
<sequence length="327" mass="38328">MNNKTSIINFCKSLGLTTVGFTTCRVFSELENYYSYRKEKGFQIEFEEDDIEKRINPFLLMEDGKTIISIAFPYLHDENRKVKYFSKYTLGEDYHVVVKRYLQKICGYIESLGGKAIGFVDNNPLPERYIAYLCGIGFVGKNNIFITKEYGSYIFLGEIITDLSLESDNPIKENCEKCELCLNACPTNTLKDQVKDNDFNKCLSYLTQKKHIDEYSFNKFKGKIFGCDICQDICPYNKKAKLSHIEEFKAFDFMKEDELIDIITMNNSSFKEKYQKCSCGWRGKNILIRNSLINYNNRNHEDKDNIIKNINSPYIREYYDKLFKNKT</sequence>
<accession>A0A0C1U293</accession>
<protein>
    <submittedName>
        <fullName evidence="10">Epoxyqueuosine reductase</fullName>
    </submittedName>
</protein>
<evidence type="ECO:0000256" key="1">
    <source>
        <dbReference type="ARBA" id="ARBA00022485"/>
    </source>
</evidence>
<keyword evidence="5" id="KW-0671">Queuosine biosynthesis</keyword>
<reference evidence="10 11" key="1">
    <citation type="journal article" date="2015" name="Infect. Genet. Evol.">
        <title>Genomic sequences of six botulinum neurotoxin-producing strains representing three clostridial species illustrate the mobility and diversity of botulinum neurotoxin genes.</title>
        <authorList>
            <person name="Smith T.J."/>
            <person name="Hill K.K."/>
            <person name="Xie G."/>
            <person name="Foley B.T."/>
            <person name="Williamson C.H."/>
            <person name="Foster J.T."/>
            <person name="Johnson S.L."/>
            <person name="Chertkov O."/>
            <person name="Teshima H."/>
            <person name="Gibbons H.S."/>
            <person name="Johnsky L.A."/>
            <person name="Karavis M.A."/>
            <person name="Smith L.A."/>
        </authorList>
    </citation>
    <scope>NUCLEOTIDE SEQUENCE [LARGE SCALE GENOMIC DNA]</scope>
    <source>
        <strain evidence="10 11">CDC 2741</strain>
    </source>
</reference>
<dbReference type="NCBIfam" id="TIGR00276">
    <property type="entry name" value="tRNA epoxyqueuosine(34) reductase QueG"/>
    <property type="match status" value="1"/>
</dbReference>
<dbReference type="InterPro" id="IPR017900">
    <property type="entry name" value="4Fe4S_Fe_S_CS"/>
</dbReference>
<dbReference type="GO" id="GO:0051539">
    <property type="term" value="F:4 iron, 4 sulfur cluster binding"/>
    <property type="evidence" value="ECO:0007669"/>
    <property type="project" value="UniProtKB-KW"/>
</dbReference>
<dbReference type="Gene3D" id="3.30.70.20">
    <property type="match status" value="1"/>
</dbReference>
<dbReference type="GO" id="GO:0008616">
    <property type="term" value="P:tRNA queuosine(34) biosynthetic process"/>
    <property type="evidence" value="ECO:0007669"/>
    <property type="project" value="UniProtKB-KW"/>
</dbReference>
<evidence type="ECO:0000256" key="4">
    <source>
        <dbReference type="ARBA" id="ARBA00022723"/>
    </source>
</evidence>
<organism evidence="10 11">
    <name type="scientific">Clostridium argentinense CDC 2741</name>
    <dbReference type="NCBI Taxonomy" id="1418104"/>
    <lineage>
        <taxon>Bacteria</taxon>
        <taxon>Bacillati</taxon>
        <taxon>Bacillota</taxon>
        <taxon>Clostridia</taxon>
        <taxon>Eubacteriales</taxon>
        <taxon>Clostridiaceae</taxon>
        <taxon>Clostridium</taxon>
    </lineage>
</organism>
<dbReference type="GO" id="GO:0046872">
    <property type="term" value="F:metal ion binding"/>
    <property type="evidence" value="ECO:0007669"/>
    <property type="project" value="UniProtKB-KW"/>
</dbReference>
<dbReference type="Pfam" id="PF08331">
    <property type="entry name" value="QueG_DUF1730"/>
    <property type="match status" value="1"/>
</dbReference>
<dbReference type="EMBL" id="AYSO01000019">
    <property type="protein sequence ID" value="KIE45648.1"/>
    <property type="molecule type" value="Genomic_DNA"/>
</dbReference>
<evidence type="ECO:0000256" key="3">
    <source>
        <dbReference type="ARBA" id="ARBA00022694"/>
    </source>
</evidence>
<name>A0A0C1U293_9CLOT</name>
<dbReference type="InterPro" id="IPR004453">
    <property type="entry name" value="QueG"/>
</dbReference>
<dbReference type="OrthoDB" id="9784571at2"/>
<keyword evidence="8" id="KW-0411">Iron-sulfur</keyword>
<dbReference type="InterPro" id="IPR013542">
    <property type="entry name" value="QueG_DUF1730"/>
</dbReference>
<proteinExistence type="predicted"/>
<dbReference type="PROSITE" id="PS00198">
    <property type="entry name" value="4FE4S_FER_1"/>
    <property type="match status" value="1"/>
</dbReference>
<comment type="caution">
    <text evidence="10">The sequence shown here is derived from an EMBL/GenBank/DDBJ whole genome shotgun (WGS) entry which is preliminary data.</text>
</comment>
<keyword evidence="7" id="KW-0408">Iron</keyword>
<dbReference type="Proteomes" id="UP000031366">
    <property type="component" value="Unassembled WGS sequence"/>
</dbReference>
<dbReference type="PANTHER" id="PTHR30002:SF4">
    <property type="entry name" value="EPOXYQUEUOSINE REDUCTASE"/>
    <property type="match status" value="1"/>
</dbReference>
<dbReference type="SUPFAM" id="SSF46548">
    <property type="entry name" value="alpha-helical ferredoxin"/>
    <property type="match status" value="1"/>
</dbReference>
<evidence type="ECO:0000256" key="7">
    <source>
        <dbReference type="ARBA" id="ARBA00023004"/>
    </source>
</evidence>
<keyword evidence="11" id="KW-1185">Reference proteome</keyword>
<keyword evidence="4" id="KW-0479">Metal-binding</keyword>
<keyword evidence="6" id="KW-0560">Oxidoreductase</keyword>
<evidence type="ECO:0000256" key="5">
    <source>
        <dbReference type="ARBA" id="ARBA00022785"/>
    </source>
</evidence>
<dbReference type="Pfam" id="PF13484">
    <property type="entry name" value="Fer4_16"/>
    <property type="match status" value="1"/>
</dbReference>
<keyword evidence="2" id="KW-0963">Cytoplasm</keyword>
<keyword evidence="1" id="KW-0004">4Fe-4S</keyword>
<feature type="domain" description="4Fe-4S ferredoxin-type" evidence="9">
    <location>
        <begin position="163"/>
        <end position="196"/>
    </location>
</feature>
<dbReference type="PANTHER" id="PTHR30002">
    <property type="entry name" value="EPOXYQUEUOSINE REDUCTASE"/>
    <property type="match status" value="1"/>
</dbReference>
<dbReference type="GO" id="GO:0052693">
    <property type="term" value="F:epoxyqueuosine reductase activity"/>
    <property type="evidence" value="ECO:0007669"/>
    <property type="project" value="TreeGrafter"/>
</dbReference>
<evidence type="ECO:0000313" key="10">
    <source>
        <dbReference type="EMBL" id="KIE45648.1"/>
    </source>
</evidence>
<dbReference type="AlphaFoldDB" id="A0A0C1U293"/>
<dbReference type="STRING" id="29341.RSJ17_20170"/>
<evidence type="ECO:0000256" key="2">
    <source>
        <dbReference type="ARBA" id="ARBA00022490"/>
    </source>
</evidence>
<evidence type="ECO:0000259" key="9">
    <source>
        <dbReference type="PROSITE" id="PS51379"/>
    </source>
</evidence>
<evidence type="ECO:0000256" key="8">
    <source>
        <dbReference type="ARBA" id="ARBA00023014"/>
    </source>
</evidence>
<evidence type="ECO:0000256" key="6">
    <source>
        <dbReference type="ARBA" id="ARBA00023002"/>
    </source>
</evidence>
<dbReference type="InterPro" id="IPR017896">
    <property type="entry name" value="4Fe4S_Fe-S-bd"/>
</dbReference>
<dbReference type="PROSITE" id="PS51379">
    <property type="entry name" value="4FE4S_FER_2"/>
    <property type="match status" value="1"/>
</dbReference>
<evidence type="ECO:0000313" key="11">
    <source>
        <dbReference type="Proteomes" id="UP000031366"/>
    </source>
</evidence>